<dbReference type="EMBL" id="CAMXCT020000785">
    <property type="protein sequence ID" value="CAL1136645.1"/>
    <property type="molecule type" value="Genomic_DNA"/>
</dbReference>
<dbReference type="SUPFAM" id="SSF51011">
    <property type="entry name" value="Glycosyl hydrolase domain"/>
    <property type="match status" value="1"/>
</dbReference>
<dbReference type="PANTHER" id="PTHR43651">
    <property type="entry name" value="1,4-ALPHA-GLUCAN-BRANCHING ENZYME"/>
    <property type="match status" value="1"/>
</dbReference>
<reference evidence="6" key="1">
    <citation type="submission" date="2022-10" db="EMBL/GenBank/DDBJ databases">
        <authorList>
            <person name="Chen Y."/>
            <person name="Dougan E. K."/>
            <person name="Chan C."/>
            <person name="Rhodes N."/>
            <person name="Thang M."/>
        </authorList>
    </citation>
    <scope>NUCLEOTIDE SEQUENCE</scope>
</reference>
<comment type="caution">
    <text evidence="6">The sequence shown here is derived from an EMBL/GenBank/DDBJ whole genome shotgun (WGS) entry which is preliminary data.</text>
</comment>
<dbReference type="InterPro" id="IPR013780">
    <property type="entry name" value="Glyco_hydro_b"/>
</dbReference>
<dbReference type="OrthoDB" id="196493at2759"/>
<evidence type="ECO:0000256" key="3">
    <source>
        <dbReference type="ARBA" id="ARBA00012541"/>
    </source>
</evidence>
<evidence type="ECO:0000313" key="7">
    <source>
        <dbReference type="EMBL" id="CAL4770582.1"/>
    </source>
</evidence>
<gene>
    <name evidence="6" type="ORF">C1SCF055_LOCUS10891</name>
</gene>
<dbReference type="GO" id="GO:0005978">
    <property type="term" value="P:glycogen biosynthetic process"/>
    <property type="evidence" value="ECO:0007669"/>
    <property type="project" value="InterPro"/>
</dbReference>
<dbReference type="InterPro" id="IPR037439">
    <property type="entry name" value="Branching_enzy"/>
</dbReference>
<dbReference type="CDD" id="cd11321">
    <property type="entry name" value="AmyAc_bac_euk_BE"/>
    <property type="match status" value="1"/>
</dbReference>
<dbReference type="EC" id="2.4.1.18" evidence="3"/>
<dbReference type="Proteomes" id="UP001152797">
    <property type="component" value="Unassembled WGS sequence"/>
</dbReference>
<dbReference type="Gene3D" id="2.60.40.1180">
    <property type="entry name" value="Golgi alpha-mannosidase II"/>
    <property type="match status" value="1"/>
</dbReference>
<dbReference type="InterPro" id="IPR017853">
    <property type="entry name" value="GH"/>
</dbReference>
<dbReference type="AlphaFoldDB" id="A0A9P1FQQ4"/>
<dbReference type="GO" id="GO:0043169">
    <property type="term" value="F:cation binding"/>
    <property type="evidence" value="ECO:0007669"/>
    <property type="project" value="InterPro"/>
</dbReference>
<dbReference type="Pfam" id="PF00128">
    <property type="entry name" value="Alpha-amylase"/>
    <property type="match status" value="1"/>
</dbReference>
<name>A0A9P1FQQ4_9DINO</name>
<evidence type="ECO:0000313" key="6">
    <source>
        <dbReference type="EMBL" id="CAI3983270.1"/>
    </source>
</evidence>
<dbReference type="PANTHER" id="PTHR43651:SF3">
    <property type="entry name" value="1,4-ALPHA-GLUCAN-BRANCHING ENZYME"/>
    <property type="match status" value="1"/>
</dbReference>
<dbReference type="Pfam" id="PF02806">
    <property type="entry name" value="Alpha-amylase_C"/>
    <property type="match status" value="1"/>
</dbReference>
<evidence type="ECO:0000313" key="8">
    <source>
        <dbReference type="Proteomes" id="UP001152797"/>
    </source>
</evidence>
<dbReference type="GO" id="GO:0003844">
    <property type="term" value="F:1,4-alpha-glucan branching enzyme activity"/>
    <property type="evidence" value="ECO:0007669"/>
    <property type="project" value="UniProtKB-EC"/>
</dbReference>
<dbReference type="PIRSF" id="PIRSF000463">
    <property type="entry name" value="GlgB"/>
    <property type="match status" value="1"/>
</dbReference>
<accession>A0A9P1FQQ4</accession>
<organism evidence="6">
    <name type="scientific">Cladocopium goreaui</name>
    <dbReference type="NCBI Taxonomy" id="2562237"/>
    <lineage>
        <taxon>Eukaryota</taxon>
        <taxon>Sar</taxon>
        <taxon>Alveolata</taxon>
        <taxon>Dinophyceae</taxon>
        <taxon>Suessiales</taxon>
        <taxon>Symbiodiniaceae</taxon>
        <taxon>Cladocopium</taxon>
    </lineage>
</organism>
<dbReference type="GO" id="GO:0005737">
    <property type="term" value="C:cytoplasm"/>
    <property type="evidence" value="ECO:0007669"/>
    <property type="project" value="TreeGrafter"/>
</dbReference>
<keyword evidence="8" id="KW-1185">Reference proteome</keyword>
<protein>
    <recommendedName>
        <fullName evidence="3">1,4-alpha-glucan branching enzyme</fullName>
        <ecNumber evidence="3">2.4.1.18</ecNumber>
    </recommendedName>
</protein>
<dbReference type="InterPro" id="IPR006047">
    <property type="entry name" value="GH13_cat_dom"/>
</dbReference>
<evidence type="ECO:0000256" key="2">
    <source>
        <dbReference type="ARBA" id="ARBA00009000"/>
    </source>
</evidence>
<evidence type="ECO:0000256" key="4">
    <source>
        <dbReference type="ARBA" id="ARBA00022679"/>
    </source>
</evidence>
<evidence type="ECO:0000256" key="1">
    <source>
        <dbReference type="ARBA" id="ARBA00000826"/>
    </source>
</evidence>
<dbReference type="EMBL" id="CAMXCT010000785">
    <property type="protein sequence ID" value="CAI3983270.1"/>
    <property type="molecule type" value="Genomic_DNA"/>
</dbReference>
<dbReference type="EMBL" id="CAMXCT030000785">
    <property type="protein sequence ID" value="CAL4770582.1"/>
    <property type="molecule type" value="Genomic_DNA"/>
</dbReference>
<comment type="catalytic activity">
    <reaction evidence="1">
        <text>Transfers a segment of a (1-&gt;4)-alpha-D-glucan chain to a primary hydroxy group in a similar glucan chain.</text>
        <dbReference type="EC" id="2.4.1.18"/>
    </reaction>
</comment>
<reference evidence="7 8" key="2">
    <citation type="submission" date="2024-05" db="EMBL/GenBank/DDBJ databases">
        <authorList>
            <person name="Chen Y."/>
            <person name="Shah S."/>
            <person name="Dougan E. K."/>
            <person name="Thang M."/>
            <person name="Chan C."/>
        </authorList>
    </citation>
    <scope>NUCLEOTIDE SEQUENCE [LARGE SCALE GENOMIC DNA]</scope>
</reference>
<comment type="similarity">
    <text evidence="2">Belongs to the glycosyl hydrolase 13 family. GlgB subfamily.</text>
</comment>
<proteinExistence type="inferred from homology"/>
<dbReference type="SMART" id="SM00642">
    <property type="entry name" value="Aamy"/>
    <property type="match status" value="1"/>
</dbReference>
<sequence>MWEPPPSERYVMRHARPPRPANLKIYEAHLGIAGTEERIHTYLDFKDILPRIKRLGYNALQIMAVAEHANASSFGYQVTSFFAPSSRFGTPDELKELVDTAHAYGLTVLMDLVHSHCSSNQVDGIAAMDGTDHCYTHGGHKGKQDQWHASLFDYGKYEVLRFLLSNIRWWIEEYGFDGFRFGGVTSMLYISHGIGKHFGHDYHQYFGMDADTESGTYMMLANYLVKRLLPRSGLTIAEDFSSMPTLCRAVDDGGFGFDYNLSVNIPPMWAKLLQEQPDETWSVSRVVKNLQKRRFKEPCITFAESHDQAKAGARTLASNLMDAEMYAHMSIAGPESMVIERGLALHKMIRLVCMGLGGEGYLNFMGNEFAHPDFVDLPSEANGWSLQNAIRRFDLPQAEDLKYKFFEAFDEAMLALENRFKFMASPRYFCSRKDDSDKVVVFEHGDCLFVFNFHPKRSYTEYRVGHSWNENMRVVLDSDEPCFGGQDRLASAHETSFPPLDGWDSRYHSAEMFLPSRTVQVLVRESLLEGGVTVAWRILQ</sequence>
<evidence type="ECO:0000259" key="5">
    <source>
        <dbReference type="SMART" id="SM00642"/>
    </source>
</evidence>
<dbReference type="InterPro" id="IPR006048">
    <property type="entry name" value="A-amylase/branching_C"/>
</dbReference>
<feature type="domain" description="Glycosyl hydrolase family 13 catalytic" evidence="5">
    <location>
        <begin position="40"/>
        <end position="391"/>
    </location>
</feature>
<dbReference type="SUPFAM" id="SSF51445">
    <property type="entry name" value="(Trans)glycosidases"/>
    <property type="match status" value="1"/>
</dbReference>
<keyword evidence="4" id="KW-0808">Transferase</keyword>
<dbReference type="Gene3D" id="3.20.20.80">
    <property type="entry name" value="Glycosidases"/>
    <property type="match status" value="1"/>
</dbReference>